<protein>
    <submittedName>
        <fullName evidence="1">Uncharacterized protein</fullName>
    </submittedName>
</protein>
<name>A0ABV0B1M9_9ACTN</name>
<dbReference type="EMBL" id="JBDJAW010000039">
    <property type="protein sequence ID" value="MEN3539850.1"/>
    <property type="molecule type" value="Genomic_DNA"/>
</dbReference>
<reference evidence="1 2" key="1">
    <citation type="submission" date="2024-05" db="EMBL/GenBank/DDBJ databases">
        <title>Microbispora sp.ZYX-F-249.</title>
        <authorList>
            <person name="Xie H."/>
        </authorList>
    </citation>
    <scope>NUCLEOTIDE SEQUENCE [LARGE SCALE GENOMIC DNA]</scope>
    <source>
        <strain evidence="1 2">ZYX-F-249</strain>
    </source>
</reference>
<evidence type="ECO:0000313" key="1">
    <source>
        <dbReference type="EMBL" id="MEN3539850.1"/>
    </source>
</evidence>
<organism evidence="1 2">
    <name type="scientific">Microbispora maris</name>
    <dbReference type="NCBI Taxonomy" id="3144104"/>
    <lineage>
        <taxon>Bacteria</taxon>
        <taxon>Bacillati</taxon>
        <taxon>Actinomycetota</taxon>
        <taxon>Actinomycetes</taxon>
        <taxon>Streptosporangiales</taxon>
        <taxon>Streptosporangiaceae</taxon>
        <taxon>Microbispora</taxon>
    </lineage>
</organism>
<comment type="caution">
    <text evidence="1">The sequence shown here is derived from an EMBL/GenBank/DDBJ whole genome shotgun (WGS) entry which is preliminary data.</text>
</comment>
<proteinExistence type="predicted"/>
<sequence length="56" mass="5764">MAALEHGVRRLAGHAQAAADLLLTAAGTAGRVVQHVLAIVGEHQADLSLGNLDARR</sequence>
<evidence type="ECO:0000313" key="2">
    <source>
        <dbReference type="Proteomes" id="UP001447516"/>
    </source>
</evidence>
<dbReference type="Proteomes" id="UP001447516">
    <property type="component" value="Unassembled WGS sequence"/>
</dbReference>
<gene>
    <name evidence="1" type="ORF">AAH991_32405</name>
</gene>
<keyword evidence="2" id="KW-1185">Reference proteome</keyword>
<accession>A0ABV0B1M9</accession>
<dbReference type="RefSeq" id="WP_346229726.1">
    <property type="nucleotide sequence ID" value="NZ_JBDJAW010000039.1"/>
</dbReference>